<dbReference type="PANTHER" id="PTHR12677:SF59">
    <property type="entry name" value="GOLGI APPARATUS MEMBRANE PROTEIN TVP38-RELATED"/>
    <property type="match status" value="1"/>
</dbReference>
<evidence type="ECO:0000256" key="3">
    <source>
        <dbReference type="ARBA" id="ARBA00022475"/>
    </source>
</evidence>
<accession>A0ABT7DJ81</accession>
<dbReference type="Pfam" id="PF09335">
    <property type="entry name" value="VTT_dom"/>
    <property type="match status" value="1"/>
</dbReference>
<organism evidence="9 10">
    <name type="scientific">Gordonibacter faecis</name>
    <dbReference type="NCBI Taxonomy" id="3047475"/>
    <lineage>
        <taxon>Bacteria</taxon>
        <taxon>Bacillati</taxon>
        <taxon>Actinomycetota</taxon>
        <taxon>Coriobacteriia</taxon>
        <taxon>Eggerthellales</taxon>
        <taxon>Eggerthellaceae</taxon>
        <taxon>Gordonibacter</taxon>
    </lineage>
</organism>
<name>A0ABT7DJ81_9ACTN</name>
<evidence type="ECO:0000256" key="2">
    <source>
        <dbReference type="ARBA" id="ARBA00008640"/>
    </source>
</evidence>
<feature type="transmembrane region" description="Helical" evidence="7">
    <location>
        <begin position="140"/>
        <end position="158"/>
    </location>
</feature>
<protein>
    <recommendedName>
        <fullName evidence="7">TVP38/TMEM64 family membrane protein</fullName>
    </recommendedName>
</protein>
<dbReference type="PANTHER" id="PTHR12677">
    <property type="entry name" value="GOLGI APPARATUS MEMBRANE PROTEIN TVP38-RELATED"/>
    <property type="match status" value="1"/>
</dbReference>
<comment type="similarity">
    <text evidence="2 7">Belongs to the TVP38/TMEM64 family.</text>
</comment>
<evidence type="ECO:0000256" key="4">
    <source>
        <dbReference type="ARBA" id="ARBA00022692"/>
    </source>
</evidence>
<gene>
    <name evidence="9" type="ORF">QNJ86_02145</name>
</gene>
<evidence type="ECO:0000259" key="8">
    <source>
        <dbReference type="Pfam" id="PF09335"/>
    </source>
</evidence>
<evidence type="ECO:0000256" key="1">
    <source>
        <dbReference type="ARBA" id="ARBA00004651"/>
    </source>
</evidence>
<feature type="transmembrane region" description="Helical" evidence="7">
    <location>
        <begin position="98"/>
        <end position="119"/>
    </location>
</feature>
<reference evidence="9 10" key="1">
    <citation type="submission" date="2023-05" db="EMBL/GenBank/DDBJ databases">
        <title>Gordonibacter KGMB12511T sp. nov., isolated from faeces of healthy Korean.</title>
        <authorList>
            <person name="Kim H.S."/>
            <person name="Kim J.-S."/>
            <person name="Suh M.K."/>
            <person name="Eom M.K."/>
            <person name="Do H.E."/>
            <person name="Lee J.-S."/>
        </authorList>
    </citation>
    <scope>NUCLEOTIDE SEQUENCE [LARGE SCALE GENOMIC DNA]</scope>
    <source>
        <strain evidence="9 10">KGMB12511</strain>
    </source>
</reference>
<evidence type="ECO:0000256" key="5">
    <source>
        <dbReference type="ARBA" id="ARBA00022989"/>
    </source>
</evidence>
<keyword evidence="5 7" id="KW-1133">Transmembrane helix</keyword>
<keyword evidence="4 7" id="KW-0812">Transmembrane</keyword>
<evidence type="ECO:0000256" key="6">
    <source>
        <dbReference type="ARBA" id="ARBA00023136"/>
    </source>
</evidence>
<feature type="transmembrane region" description="Helical" evidence="7">
    <location>
        <begin position="14"/>
        <end position="36"/>
    </location>
</feature>
<proteinExistence type="inferred from homology"/>
<evidence type="ECO:0000313" key="10">
    <source>
        <dbReference type="Proteomes" id="UP001232750"/>
    </source>
</evidence>
<evidence type="ECO:0000256" key="7">
    <source>
        <dbReference type="RuleBase" id="RU366058"/>
    </source>
</evidence>
<keyword evidence="3 7" id="KW-1003">Cell membrane</keyword>
<comment type="caution">
    <text evidence="7">Lacks conserved residue(s) required for the propagation of feature annotation.</text>
</comment>
<sequence>MGEPDRQEQRARHIRIAILAALAVVVVVAVVLLATHGRTVLAYLTNGHVVQQQVERLGPLAPFALGVLVVLQEVTVIVPSEPLELAAGYAFGFWEGALVYLAASVVGCLAIIGIVRRFGEKVLRVLVSPKRREQLQRLKYSQRFDLAILVAFFIPGLPKDIMAYFAALAGMRPTHLVVVTTVGRLPSVVAATLASSYAAAGDWRATALVFAITAVFVLAGMLIYHRVTRRSSRNPNDKH</sequence>
<dbReference type="EMBL" id="JASJEU010000004">
    <property type="protein sequence ID" value="MDJ1649590.1"/>
    <property type="molecule type" value="Genomic_DNA"/>
</dbReference>
<dbReference type="Proteomes" id="UP001232750">
    <property type="component" value="Unassembled WGS sequence"/>
</dbReference>
<dbReference type="InterPro" id="IPR015414">
    <property type="entry name" value="TMEM64"/>
</dbReference>
<feature type="transmembrane region" description="Helical" evidence="7">
    <location>
        <begin position="203"/>
        <end position="224"/>
    </location>
</feature>
<evidence type="ECO:0000313" key="9">
    <source>
        <dbReference type="EMBL" id="MDJ1649590.1"/>
    </source>
</evidence>
<dbReference type="RefSeq" id="WP_283830927.1">
    <property type="nucleotide sequence ID" value="NZ_JASJEU010000004.1"/>
</dbReference>
<comment type="caution">
    <text evidence="9">The sequence shown here is derived from an EMBL/GenBank/DDBJ whole genome shotgun (WGS) entry which is preliminary data.</text>
</comment>
<keyword evidence="10" id="KW-1185">Reference proteome</keyword>
<feature type="domain" description="VTT" evidence="8">
    <location>
        <begin position="78"/>
        <end position="194"/>
    </location>
</feature>
<dbReference type="InterPro" id="IPR032816">
    <property type="entry name" value="VTT_dom"/>
</dbReference>
<keyword evidence="6 7" id="KW-0472">Membrane</keyword>
<comment type="subcellular location">
    <subcellularLocation>
        <location evidence="1 7">Cell membrane</location>
        <topology evidence="1 7">Multi-pass membrane protein</topology>
    </subcellularLocation>
</comment>